<evidence type="ECO:0000313" key="2">
    <source>
        <dbReference type="Proteomes" id="UP000199664"/>
    </source>
</evidence>
<gene>
    <name evidence="1" type="ORF">SAMN04515666_10835</name>
</gene>
<protein>
    <submittedName>
        <fullName evidence="1">Tetratricopeptide repeat-containing protein</fullName>
    </submittedName>
</protein>
<keyword evidence="2" id="KW-1185">Reference proteome</keyword>
<accession>A0A1H7W7N2</accession>
<organism evidence="1 2">
    <name type="scientific">Bosea lupini</name>
    <dbReference type="NCBI Taxonomy" id="1036779"/>
    <lineage>
        <taxon>Bacteria</taxon>
        <taxon>Pseudomonadati</taxon>
        <taxon>Pseudomonadota</taxon>
        <taxon>Alphaproteobacteria</taxon>
        <taxon>Hyphomicrobiales</taxon>
        <taxon>Boseaceae</taxon>
        <taxon>Bosea</taxon>
    </lineage>
</organism>
<dbReference type="EMBL" id="FOAN01000008">
    <property type="protein sequence ID" value="SEM17079.1"/>
    <property type="molecule type" value="Genomic_DNA"/>
</dbReference>
<name>A0A1H7W7N2_9HYPH</name>
<dbReference type="RefSeq" id="WP_167561711.1">
    <property type="nucleotide sequence ID" value="NZ_FOAN01000008.1"/>
</dbReference>
<dbReference type="AlphaFoldDB" id="A0A1H7W7N2"/>
<dbReference type="Pfam" id="PF13432">
    <property type="entry name" value="TPR_16"/>
    <property type="match status" value="1"/>
</dbReference>
<dbReference type="STRING" id="1036779.SAMN04515666_10835"/>
<dbReference type="SUPFAM" id="SSF48452">
    <property type="entry name" value="TPR-like"/>
    <property type="match status" value="1"/>
</dbReference>
<reference evidence="2" key="1">
    <citation type="submission" date="2016-10" db="EMBL/GenBank/DDBJ databases">
        <authorList>
            <person name="Varghese N."/>
            <person name="Submissions S."/>
        </authorList>
    </citation>
    <scope>NUCLEOTIDE SEQUENCE [LARGE SCALE GENOMIC DNA]</scope>
    <source>
        <strain evidence="2">LMG 26383,CCUG 61248,R- 45681</strain>
    </source>
</reference>
<proteinExistence type="predicted"/>
<dbReference type="InterPro" id="IPR011990">
    <property type="entry name" value="TPR-like_helical_dom_sf"/>
</dbReference>
<sequence>MQASDQHAVDGRLYIAALIVVGVARKAAPDRALLLNPNSARTLQRGAWNSFYNGQYDKAVDRFRASIRASPLDPRNYNASFGIGFAFFGKECVEAAVEWLEAAMATRPSATFVHRVLASALAHLGRVEEARRAADTFLAGHPGMTVSAILETLPKNAPSYIERFAEGMRKSGIPD</sequence>
<evidence type="ECO:0000313" key="1">
    <source>
        <dbReference type="EMBL" id="SEM17079.1"/>
    </source>
</evidence>
<dbReference type="Proteomes" id="UP000199664">
    <property type="component" value="Unassembled WGS sequence"/>
</dbReference>
<dbReference type="Gene3D" id="1.25.40.10">
    <property type="entry name" value="Tetratricopeptide repeat domain"/>
    <property type="match status" value="1"/>
</dbReference>